<dbReference type="InterPro" id="IPR050736">
    <property type="entry name" value="Sensor_HK_Regulatory"/>
</dbReference>
<dbReference type="PROSITE" id="PS50109">
    <property type="entry name" value="HIS_KIN"/>
    <property type="match status" value="1"/>
</dbReference>
<keyword evidence="4" id="KW-0418">Kinase</keyword>
<dbReference type="EMBL" id="JAHLOQ010000039">
    <property type="protein sequence ID" value="MBU5337113.1"/>
    <property type="molecule type" value="Genomic_DNA"/>
</dbReference>
<gene>
    <name evidence="9" type="ORF">KQI20_11735</name>
</gene>
<dbReference type="PANTHER" id="PTHR43711">
    <property type="entry name" value="TWO-COMPONENT HISTIDINE KINASE"/>
    <property type="match status" value="1"/>
</dbReference>
<evidence type="ECO:0000256" key="1">
    <source>
        <dbReference type="ARBA" id="ARBA00000085"/>
    </source>
</evidence>
<evidence type="ECO:0000313" key="9">
    <source>
        <dbReference type="EMBL" id="MBU5337113.1"/>
    </source>
</evidence>
<dbReference type="SMART" id="SM00388">
    <property type="entry name" value="HisKA"/>
    <property type="match status" value="1"/>
</dbReference>
<evidence type="ECO:0000259" key="6">
    <source>
        <dbReference type="PROSITE" id="PS50109"/>
    </source>
</evidence>
<evidence type="ECO:0000259" key="7">
    <source>
        <dbReference type="PROSITE" id="PS50112"/>
    </source>
</evidence>
<dbReference type="Pfam" id="PF08448">
    <property type="entry name" value="PAS_4"/>
    <property type="match status" value="1"/>
</dbReference>
<name>A0ABS6E0E5_9FIRM</name>
<feature type="domain" description="Histidine kinase" evidence="6">
    <location>
        <begin position="547"/>
        <end position="768"/>
    </location>
</feature>
<dbReference type="InterPro" id="IPR003594">
    <property type="entry name" value="HATPase_dom"/>
</dbReference>
<evidence type="ECO:0000256" key="3">
    <source>
        <dbReference type="ARBA" id="ARBA00022679"/>
    </source>
</evidence>
<dbReference type="SMART" id="SM00387">
    <property type="entry name" value="HATPase_c"/>
    <property type="match status" value="1"/>
</dbReference>
<evidence type="ECO:0000256" key="2">
    <source>
        <dbReference type="ARBA" id="ARBA00012438"/>
    </source>
</evidence>
<evidence type="ECO:0000256" key="4">
    <source>
        <dbReference type="ARBA" id="ARBA00022777"/>
    </source>
</evidence>
<keyword evidence="3" id="KW-0808">Transferase</keyword>
<dbReference type="Proteomes" id="UP001196301">
    <property type="component" value="Unassembled WGS sequence"/>
</dbReference>
<protein>
    <recommendedName>
        <fullName evidence="2">histidine kinase</fullName>
        <ecNumber evidence="2">2.7.13.3</ecNumber>
    </recommendedName>
</protein>
<evidence type="ECO:0000313" key="10">
    <source>
        <dbReference type="Proteomes" id="UP001196301"/>
    </source>
</evidence>
<comment type="catalytic activity">
    <reaction evidence="1">
        <text>ATP + protein L-histidine = ADP + protein N-phospho-L-histidine.</text>
        <dbReference type="EC" id="2.7.13.3"/>
    </reaction>
</comment>
<dbReference type="RefSeq" id="WP_216571369.1">
    <property type="nucleotide sequence ID" value="NZ_JAHLOQ010000039.1"/>
</dbReference>
<dbReference type="InterPro" id="IPR013656">
    <property type="entry name" value="PAS_4"/>
</dbReference>
<dbReference type="PROSITE" id="PS50113">
    <property type="entry name" value="PAC"/>
    <property type="match status" value="1"/>
</dbReference>
<dbReference type="PANTHER" id="PTHR43711:SF26">
    <property type="entry name" value="SENSOR HISTIDINE KINASE RCSC"/>
    <property type="match status" value="1"/>
</dbReference>
<dbReference type="InterPro" id="IPR005467">
    <property type="entry name" value="His_kinase_dom"/>
</dbReference>
<feature type="domain" description="PAS" evidence="7">
    <location>
        <begin position="111"/>
        <end position="181"/>
    </location>
</feature>
<dbReference type="PROSITE" id="PS50112">
    <property type="entry name" value="PAS"/>
    <property type="match status" value="1"/>
</dbReference>
<accession>A0ABS6E0E5</accession>
<keyword evidence="5" id="KW-0902">Two-component regulatory system</keyword>
<organism evidence="9 10">
    <name type="scientific">Intestinibacter bartlettii</name>
    <dbReference type="NCBI Taxonomy" id="261299"/>
    <lineage>
        <taxon>Bacteria</taxon>
        <taxon>Bacillati</taxon>
        <taxon>Bacillota</taxon>
        <taxon>Clostridia</taxon>
        <taxon>Peptostreptococcales</taxon>
        <taxon>Peptostreptococcaceae</taxon>
        <taxon>Intestinibacter</taxon>
    </lineage>
</organism>
<comment type="caution">
    <text evidence="9">The sequence shown here is derived from an EMBL/GenBank/DDBJ whole genome shotgun (WGS) entry which is preliminary data.</text>
</comment>
<feature type="domain" description="PAC" evidence="8">
    <location>
        <begin position="180"/>
        <end position="235"/>
    </location>
</feature>
<evidence type="ECO:0000256" key="5">
    <source>
        <dbReference type="ARBA" id="ARBA00023012"/>
    </source>
</evidence>
<proteinExistence type="predicted"/>
<dbReference type="NCBIfam" id="TIGR00229">
    <property type="entry name" value="sensory_box"/>
    <property type="match status" value="2"/>
</dbReference>
<dbReference type="InterPro" id="IPR000014">
    <property type="entry name" value="PAS"/>
</dbReference>
<sequence length="799" mass="93704">MVNLFNHMDNFIFVISKNRKVKFANKAALSKIKINLKDLVDTPVKDCLYSNGKSIDNLIDSLVKGEEINFDFYLEINNKKYELNGDLLQSNFYGEKSYFIIARDVCEKYYKREDLEILLDNINIGCFIKSKKGEYLYTNKRKCDFHNKKKEDIIGSKSCDLFDEEEVEYIEKIENEVIKRNEPFSEENRFKVNGQKKWYEITLDSILDEDGSFKYMIGSSRNIEIRKHLDKTLDYITLKFREINEFLNEDDILYQRNIMNLLDYISEKIMINFQADGVGIVFYKEKEKDFSALISKGISLGESSFNIVEKKQIFKESFPRYNEEGEPEGIKYVDEIDNKIIVEKLKAKNIYKIGVYNICAGGKLLGHIIINFIRDTKSMEYGYDYIKTICSHLAVTISNINQSIKIKKELNEYKERKEYLQKCIDISVDIVGKINKYGKFIYLNEDRLQSILGWSAEEFEETKEIKEIKDRYKTIDKNDLAIHQESQITCKDGKYKWLEWNIKQYKDEEGLFFTAKDITAKKHYEKQQQLLEEAVELEGLKNKFFNNLSHEFRTPINIILGTVQLIEQCRNKDNYNLENLDYHIDIIKRNSYRLLRLVQNLLDLSQIESQYYNTSFGNYNIIEIVEDITMSVATYLKNKNINLIFDTNCEEQVICCDPEKIERIVLNLLSNAIKYNRDNNDIEVYIEVSEASVKIYVKDHGIGIEKTELENIFDEFKKVDDGLTRSCEGSGIGLSIVNEFARIHKGRVNVFSKLGEGTTFEVILPNQINDSRESVMIKDDRLGQNKVERCNIEFSDIYN</sequence>
<dbReference type="Pfam" id="PF00512">
    <property type="entry name" value="HisKA"/>
    <property type="match status" value="1"/>
</dbReference>
<dbReference type="InterPro" id="IPR003661">
    <property type="entry name" value="HisK_dim/P_dom"/>
</dbReference>
<dbReference type="SMART" id="SM00091">
    <property type="entry name" value="PAS"/>
    <property type="match status" value="2"/>
</dbReference>
<keyword evidence="10" id="KW-1185">Reference proteome</keyword>
<evidence type="ECO:0000259" key="8">
    <source>
        <dbReference type="PROSITE" id="PS50113"/>
    </source>
</evidence>
<reference evidence="9 10" key="1">
    <citation type="submission" date="2021-06" db="EMBL/GenBank/DDBJ databases">
        <authorList>
            <person name="Sun Q."/>
            <person name="Li D."/>
        </authorList>
    </citation>
    <scope>NUCLEOTIDE SEQUENCE [LARGE SCALE GENOMIC DNA]</scope>
    <source>
        <strain evidence="9 10">N19</strain>
    </source>
</reference>
<dbReference type="EC" id="2.7.13.3" evidence="2"/>
<dbReference type="CDD" id="cd00082">
    <property type="entry name" value="HisKA"/>
    <property type="match status" value="1"/>
</dbReference>
<dbReference type="Pfam" id="PF02518">
    <property type="entry name" value="HATPase_c"/>
    <property type="match status" value="1"/>
</dbReference>
<dbReference type="InterPro" id="IPR000700">
    <property type="entry name" value="PAS-assoc_C"/>
</dbReference>